<evidence type="ECO:0000256" key="1">
    <source>
        <dbReference type="SAM" id="MobiDB-lite"/>
    </source>
</evidence>
<feature type="region of interest" description="Disordered" evidence="1">
    <location>
        <begin position="73"/>
        <end position="96"/>
    </location>
</feature>
<reference evidence="2" key="1">
    <citation type="submission" date="2016-11" db="EMBL/GenBank/DDBJ databases">
        <title>The genome sequence of Colletotrichum cuscutae.</title>
        <authorList>
            <person name="Baroncelli R."/>
        </authorList>
    </citation>
    <scope>NUCLEOTIDE SEQUENCE</scope>
    <source>
        <strain evidence="2">IMI 304802</strain>
    </source>
</reference>
<dbReference type="Proteomes" id="UP001239213">
    <property type="component" value="Unassembled WGS sequence"/>
</dbReference>
<organism evidence="2 3">
    <name type="scientific">Colletotrichum cuscutae</name>
    <dbReference type="NCBI Taxonomy" id="1209917"/>
    <lineage>
        <taxon>Eukaryota</taxon>
        <taxon>Fungi</taxon>
        <taxon>Dikarya</taxon>
        <taxon>Ascomycota</taxon>
        <taxon>Pezizomycotina</taxon>
        <taxon>Sordariomycetes</taxon>
        <taxon>Hypocreomycetidae</taxon>
        <taxon>Glomerellales</taxon>
        <taxon>Glomerellaceae</taxon>
        <taxon>Colletotrichum</taxon>
        <taxon>Colletotrichum acutatum species complex</taxon>
    </lineage>
</organism>
<keyword evidence="3" id="KW-1185">Reference proteome</keyword>
<sequence>MASPPTLQILPWPRYLSTASMWAGPSEMWHVNEEADWRSARQNRAFSDRCHPSATSRFIQHGTMLPPQLASFPPATSRQEIKPKTPTTIPARFVSPTQDSTAIHPIQFAGHILEH</sequence>
<proteinExistence type="predicted"/>
<name>A0AAI9TY76_9PEZI</name>
<accession>A0AAI9TY76</accession>
<dbReference type="EMBL" id="MPDP01000311">
    <property type="protein sequence ID" value="KAK1448151.1"/>
    <property type="molecule type" value="Genomic_DNA"/>
</dbReference>
<protein>
    <submittedName>
        <fullName evidence="2">Uncharacterized protein</fullName>
    </submittedName>
</protein>
<gene>
    <name evidence="2" type="ORF">CCUS01_11895</name>
</gene>
<comment type="caution">
    <text evidence="2">The sequence shown here is derived from an EMBL/GenBank/DDBJ whole genome shotgun (WGS) entry which is preliminary data.</text>
</comment>
<evidence type="ECO:0000313" key="2">
    <source>
        <dbReference type="EMBL" id="KAK1448151.1"/>
    </source>
</evidence>
<dbReference type="AlphaFoldDB" id="A0AAI9TY76"/>
<evidence type="ECO:0000313" key="3">
    <source>
        <dbReference type="Proteomes" id="UP001239213"/>
    </source>
</evidence>